<gene>
    <name evidence="13" type="ORF">LOD99_6610</name>
</gene>
<comment type="subcellular location">
    <subcellularLocation>
        <location evidence="1">Membrane</location>
        <topology evidence="1">Multi-pass membrane protein</topology>
    </subcellularLocation>
</comment>
<dbReference type="PROSITE" id="PS00232">
    <property type="entry name" value="CADHERIN_1"/>
    <property type="match status" value="1"/>
</dbReference>
<evidence type="ECO:0000256" key="5">
    <source>
        <dbReference type="ARBA" id="ARBA00022989"/>
    </source>
</evidence>
<evidence type="ECO:0000256" key="6">
    <source>
        <dbReference type="ARBA" id="ARBA00023136"/>
    </source>
</evidence>
<dbReference type="PANTHER" id="PTHR12011">
    <property type="entry name" value="ADHESION G-PROTEIN COUPLED RECEPTOR"/>
    <property type="match status" value="1"/>
</dbReference>
<feature type="transmembrane region" description="Helical" evidence="8">
    <location>
        <begin position="1792"/>
        <end position="1813"/>
    </location>
</feature>
<dbReference type="SUPFAM" id="SSF49313">
    <property type="entry name" value="Cadherin-like"/>
    <property type="match status" value="1"/>
</dbReference>
<dbReference type="PROSITE" id="PS50268">
    <property type="entry name" value="CADHERIN_2"/>
    <property type="match status" value="2"/>
</dbReference>
<dbReference type="PROSITE" id="PS50262">
    <property type="entry name" value="G_PROTEIN_RECEP_F1_2"/>
    <property type="match status" value="1"/>
</dbReference>
<sequence>MNLVLIYSSVLLLISILQTGLTHDVVFTPDYSVFSFFENVAISNSLGRLYTTSNVDHIYLQNSIDYENTSESNIFQLRIEQSFAHNRVAEVYLCVLDANDNAPTEPTIGNISVLTNGTTLEIGVIIKFNSIDADSNLNGKVTYTMTTRENDLFNLSSDGILMNAEALSANDTEFIIEYEISDGGNPFHFSNYTFRFSVDRDEGLQIEQSRYAFALPENTSVNTNITTLTTSETITLMPEGYLSYNESTNMIFLMSELDYETEPEITIRIYNSNETQISEIVIYVINVVETAPLFVTSVPDTIPIFGITGTIVYCTEAYTNEDDAVLTYELENDYGIFAIDCNGIISLSQSLVYDSPTFAEYNVTLFVTDRGMTSNITQHFFFDSTFVPLPSEPLNVIFNTETTNLSWEQPAGIYPIEIFSRGLSYTVRYVHLTDLSNIQTELSNLTSLQLTLSQGFVYLIRIEALLLNNFGEKAVISFNTGAQYLTASTISTSSILVSWDELGYCDSNSLRIRYEITYSTSFGTNFTNMNITNQFDNVTNISSCAPSSVLLTNLVSATVYNITLHISIHEYGVNRVFVADAYNQTLINDFFVKDPSHPLCLDETAFFYCILDPNHYDSTFDPAVFFSFNGSDPLAFGINSPDNTSNGIDLQNFNYSRLDLQGILEISNFSYELSLIEIGCHVRLDNSTISEAILSTKFDFAQTLSKPECALSSEPFNACTCTINLELSWQSVPSEINETSYILRENGMIFDIVNQTQFGYSTSTRVLPPFTYNFTISARDCAGESEQDLCYTRTIPDFVIKEDSLSLDFRHEDGNLTLNWAVDTIPSNSSEDPILIGYFIVIDYHYTSCQVNFDLEEGDIPRRLHRSISLFSDKSDYTVNLYSPQEVSELAINASIQIVNLCQQVVNGSLPQNESFEYHLEVPPPICTVLNFTIDPGTCLTSLEFLREVLSNETFTSAVLYYTTSNQSFNISGDSYFYDARRIPPYTEYSYQMNTIKCGIESNRSLCHSSIIPGYEFDQISLSYSIETDSVNFTWNFTKSPESAPDHPIDLTVNITYEISYKLINQAEMIIIPFNDSVTLSSTSNMSALYIENSGDDIGDVKFKSSDLIVAQCGFPTENQEFSYERVFTCEETGTCVMDTDGDGYTDKLGLCPSANEGTHCVDNCPLNPNPQQGDCDENGIGDACDTTCLPETDPVFKYNWTCTVGGVTQYQNCTQGGGNASRVCLEGEWSDLVDTSNCFTPEYADIKQNITIDSLIEVAGFINETAPATSGDIGVIVAVLNTTVEATLTESIDKLEEIVNTTIVIVDVLTDDSSQDLLSQSQDTQVAQMVISIMEQQASGLAMNSDEDIKLDSGKNVFLEVQTVDVNRSEGIVITASNIMTETAGGQSNPTVTVPIPEGIDQSKNLSVSVVVLKNIANLITSFADSITVGIGGLKLDDFTQFEIVSSVVSLQLFSGDKLLTTDGSNTLAEISIPLSLSSIDLDLFYIKPSCLFLNDSTAANVTWFDTNILDVSSDDIINGVLLCEPGHNTSFVVLVGVGNLESQTVVFNILSYVGCSLSVICLLISMTIYLIFGRKLLRKIYHFVHFQLALSLCLLYLAFLFGVEPAYANVWLYIPCKIVTVVVEYLLLVTFLWMLMEGIVVLIMIMLPFHQFTWKHFVIFSCTSWILPLIYVIPFIPFFHEYYLSPPVGNTTVLTNTAKYCFLHNDENINLIYSVTAPLALIILLNVLTLTIVIIRCMLIIVRQKSLSKLQRAQKTSLRLFRLLLVMFPVLGFGWSFGLLAIYFNTVVFAWLFTILCAFQGILYLFFVLLIRRDIQRSIVSALNLKSKYLTMHSRISSYYSRPVSTKGTTFDTKQTLVFEHPMPTPELDLETPPPQLKVDEIDTDKRGLSEVVSAEERRTLPPTIEVEEKLMFYEDRKWLPNMIAEGESDNDDFFEKLYVDLNDLATRITEMDNN</sequence>
<evidence type="ECO:0000256" key="9">
    <source>
        <dbReference type="SAM" id="SignalP"/>
    </source>
</evidence>
<evidence type="ECO:0000256" key="3">
    <source>
        <dbReference type="ARBA" id="ARBA00022737"/>
    </source>
</evidence>
<keyword evidence="6 8" id="KW-0472">Membrane</keyword>
<dbReference type="InterPro" id="IPR020894">
    <property type="entry name" value="Cadherin_CS"/>
</dbReference>
<feature type="signal peptide" evidence="9">
    <location>
        <begin position="1"/>
        <end position="22"/>
    </location>
</feature>
<dbReference type="InterPro" id="IPR028974">
    <property type="entry name" value="TSP_type-3_rpt"/>
</dbReference>
<evidence type="ECO:0000256" key="2">
    <source>
        <dbReference type="ARBA" id="ARBA00022692"/>
    </source>
</evidence>
<dbReference type="Pfam" id="PF00002">
    <property type="entry name" value="7tm_2"/>
    <property type="match status" value="1"/>
</dbReference>
<feature type="domain" description="G-protein coupled receptors family 1 profile" evidence="11">
    <location>
        <begin position="1565"/>
        <end position="1777"/>
    </location>
</feature>
<protein>
    <submittedName>
        <fullName evidence="13">Uncharacterized protein</fullName>
    </submittedName>
</protein>
<dbReference type="Gene3D" id="2.60.40.60">
    <property type="entry name" value="Cadherins"/>
    <property type="match status" value="1"/>
</dbReference>
<dbReference type="EMBL" id="JAKMXF010000319">
    <property type="protein sequence ID" value="KAI6649606.1"/>
    <property type="molecule type" value="Genomic_DNA"/>
</dbReference>
<keyword evidence="5 8" id="KW-1133">Transmembrane helix</keyword>
<evidence type="ECO:0000259" key="10">
    <source>
        <dbReference type="PROSITE" id="PS50261"/>
    </source>
</evidence>
<feature type="transmembrane region" description="Helical" evidence="8">
    <location>
        <begin position="1765"/>
        <end position="1786"/>
    </location>
</feature>
<feature type="domain" description="Cadherin" evidence="12">
    <location>
        <begin position="197"/>
        <end position="294"/>
    </location>
</feature>
<comment type="caution">
    <text evidence="13">The sequence shown here is derived from an EMBL/GenBank/DDBJ whole genome shotgun (WGS) entry which is preliminary data.</text>
</comment>
<evidence type="ECO:0000259" key="12">
    <source>
        <dbReference type="PROSITE" id="PS50268"/>
    </source>
</evidence>
<dbReference type="InterPro" id="IPR003961">
    <property type="entry name" value="FN3_dom"/>
</dbReference>
<dbReference type="InterPro" id="IPR017981">
    <property type="entry name" value="GPCR_2-like_7TM"/>
</dbReference>
<dbReference type="PANTHER" id="PTHR12011:SF347">
    <property type="entry name" value="FI21270P1-RELATED"/>
    <property type="match status" value="1"/>
</dbReference>
<keyword evidence="3" id="KW-0677">Repeat</keyword>
<dbReference type="InterPro" id="IPR013783">
    <property type="entry name" value="Ig-like_fold"/>
</dbReference>
<dbReference type="SUPFAM" id="SSF81321">
    <property type="entry name" value="Family A G protein-coupled receptor-like"/>
    <property type="match status" value="1"/>
</dbReference>
<evidence type="ECO:0000256" key="8">
    <source>
        <dbReference type="SAM" id="Phobius"/>
    </source>
</evidence>
<feature type="transmembrane region" description="Helical" evidence="8">
    <location>
        <begin position="1625"/>
        <end position="1647"/>
    </location>
</feature>
<feature type="chain" id="PRO_5043485044" evidence="9">
    <location>
        <begin position="23"/>
        <end position="1957"/>
    </location>
</feature>
<evidence type="ECO:0000313" key="14">
    <source>
        <dbReference type="Proteomes" id="UP001165289"/>
    </source>
</evidence>
<dbReference type="InterPro" id="IPR002126">
    <property type="entry name" value="Cadherin-like_dom"/>
</dbReference>
<dbReference type="Gene3D" id="2.60.40.10">
    <property type="entry name" value="Immunoglobulins"/>
    <property type="match status" value="1"/>
</dbReference>
<dbReference type="InterPro" id="IPR036116">
    <property type="entry name" value="FN3_sf"/>
</dbReference>
<dbReference type="InterPro" id="IPR017452">
    <property type="entry name" value="GPCR_Rhodpsn_7TM"/>
</dbReference>
<dbReference type="GO" id="GO:0005886">
    <property type="term" value="C:plasma membrane"/>
    <property type="evidence" value="ECO:0007669"/>
    <property type="project" value="InterPro"/>
</dbReference>
<dbReference type="CDD" id="cd00063">
    <property type="entry name" value="FN3"/>
    <property type="match status" value="1"/>
</dbReference>
<name>A0AAV7JL23_9METZ</name>
<evidence type="ECO:0000259" key="11">
    <source>
        <dbReference type="PROSITE" id="PS50262"/>
    </source>
</evidence>
<proteinExistence type="predicted"/>
<evidence type="ECO:0000313" key="13">
    <source>
        <dbReference type="EMBL" id="KAI6649606.1"/>
    </source>
</evidence>
<evidence type="ECO:0000256" key="7">
    <source>
        <dbReference type="PROSITE-ProRule" id="PRU00043"/>
    </source>
</evidence>
<feature type="transmembrane region" description="Helical" evidence="8">
    <location>
        <begin position="1659"/>
        <end position="1681"/>
    </location>
</feature>
<dbReference type="SUPFAM" id="SSF103647">
    <property type="entry name" value="TSP type-3 repeat"/>
    <property type="match status" value="1"/>
</dbReference>
<feature type="transmembrane region" description="Helical" evidence="8">
    <location>
        <begin position="1551"/>
        <end position="1574"/>
    </location>
</feature>
<organism evidence="13 14">
    <name type="scientific">Oopsacas minuta</name>
    <dbReference type="NCBI Taxonomy" id="111878"/>
    <lineage>
        <taxon>Eukaryota</taxon>
        <taxon>Metazoa</taxon>
        <taxon>Porifera</taxon>
        <taxon>Hexactinellida</taxon>
        <taxon>Hexasterophora</taxon>
        <taxon>Lyssacinosida</taxon>
        <taxon>Leucopsacidae</taxon>
        <taxon>Oopsacas</taxon>
    </lineage>
</organism>
<accession>A0AAV7JL23</accession>
<evidence type="ECO:0000256" key="1">
    <source>
        <dbReference type="ARBA" id="ARBA00004141"/>
    </source>
</evidence>
<dbReference type="InterPro" id="IPR000832">
    <property type="entry name" value="GPCR_2_secretin-like"/>
</dbReference>
<dbReference type="GO" id="GO:0007156">
    <property type="term" value="P:homophilic cell adhesion via plasma membrane adhesion molecules"/>
    <property type="evidence" value="ECO:0007669"/>
    <property type="project" value="InterPro"/>
</dbReference>
<dbReference type="PROSITE" id="PS50261">
    <property type="entry name" value="G_PROTEIN_RECEP_F2_4"/>
    <property type="match status" value="1"/>
</dbReference>
<feature type="domain" description="Cadherin" evidence="12">
    <location>
        <begin position="309"/>
        <end position="412"/>
    </location>
</feature>
<dbReference type="PRINTS" id="PR00249">
    <property type="entry name" value="GPCRSECRETIN"/>
</dbReference>
<dbReference type="GO" id="GO:0007166">
    <property type="term" value="P:cell surface receptor signaling pathway"/>
    <property type="evidence" value="ECO:0007669"/>
    <property type="project" value="InterPro"/>
</dbReference>
<dbReference type="Proteomes" id="UP001165289">
    <property type="component" value="Unassembled WGS sequence"/>
</dbReference>
<feature type="domain" description="G-protein coupled receptors family 2 profile 2" evidence="10">
    <location>
        <begin position="1549"/>
        <end position="1814"/>
    </location>
</feature>
<feature type="transmembrane region" description="Helical" evidence="8">
    <location>
        <begin position="1586"/>
        <end position="1605"/>
    </location>
</feature>
<feature type="transmembrane region" description="Helical" evidence="8">
    <location>
        <begin position="1721"/>
        <end position="1744"/>
    </location>
</feature>
<keyword evidence="9" id="KW-0732">Signal</keyword>
<dbReference type="Gene3D" id="1.20.1070.10">
    <property type="entry name" value="Rhodopsin 7-helix transmembrane proteins"/>
    <property type="match status" value="1"/>
</dbReference>
<reference evidence="13 14" key="1">
    <citation type="journal article" date="2023" name="BMC Biol.">
        <title>The compact genome of the sponge Oopsacas minuta (Hexactinellida) is lacking key metazoan core genes.</title>
        <authorList>
            <person name="Santini S."/>
            <person name="Schenkelaars Q."/>
            <person name="Jourda C."/>
            <person name="Duchesne M."/>
            <person name="Belahbib H."/>
            <person name="Rocher C."/>
            <person name="Selva M."/>
            <person name="Riesgo A."/>
            <person name="Vervoort M."/>
            <person name="Leys S.P."/>
            <person name="Kodjabachian L."/>
            <person name="Le Bivic A."/>
            <person name="Borchiellini C."/>
            <person name="Claverie J.M."/>
            <person name="Renard E."/>
        </authorList>
    </citation>
    <scope>NUCLEOTIDE SEQUENCE [LARGE SCALE GENOMIC DNA]</scope>
    <source>
        <strain evidence="13">SPO-2</strain>
    </source>
</reference>
<dbReference type="SMART" id="SM00060">
    <property type="entry name" value="FN3"/>
    <property type="match status" value="3"/>
</dbReference>
<keyword evidence="4 7" id="KW-0106">Calcium</keyword>
<dbReference type="CDD" id="cd11304">
    <property type="entry name" value="Cadherin_repeat"/>
    <property type="match status" value="1"/>
</dbReference>
<dbReference type="GO" id="GO:0004930">
    <property type="term" value="F:G protein-coupled receptor activity"/>
    <property type="evidence" value="ECO:0007669"/>
    <property type="project" value="InterPro"/>
</dbReference>
<dbReference type="Gene3D" id="4.10.1080.10">
    <property type="entry name" value="TSP type-3 repeat"/>
    <property type="match status" value="1"/>
</dbReference>
<dbReference type="SUPFAM" id="SSF49265">
    <property type="entry name" value="Fibronectin type III"/>
    <property type="match status" value="1"/>
</dbReference>
<keyword evidence="2 8" id="KW-0812">Transmembrane</keyword>
<dbReference type="InterPro" id="IPR015919">
    <property type="entry name" value="Cadherin-like_sf"/>
</dbReference>
<dbReference type="GO" id="GO:0005509">
    <property type="term" value="F:calcium ion binding"/>
    <property type="evidence" value="ECO:0007669"/>
    <property type="project" value="UniProtKB-UniRule"/>
</dbReference>
<evidence type="ECO:0000256" key="4">
    <source>
        <dbReference type="ARBA" id="ARBA00022837"/>
    </source>
</evidence>
<keyword evidence="14" id="KW-1185">Reference proteome</keyword>